<keyword evidence="15" id="KW-1185">Reference proteome</keyword>
<feature type="compositionally biased region" description="Basic and acidic residues" evidence="12">
    <location>
        <begin position="15"/>
        <end position="27"/>
    </location>
</feature>
<keyword evidence="7" id="KW-0594">Phospholipid biosynthesis</keyword>
<accession>A0A3S0Z730</accession>
<evidence type="ECO:0000259" key="13">
    <source>
        <dbReference type="Pfam" id="PF01467"/>
    </source>
</evidence>
<comment type="pathway">
    <text evidence="1">Lipid metabolism.</text>
</comment>
<evidence type="ECO:0000256" key="1">
    <source>
        <dbReference type="ARBA" id="ARBA00005189"/>
    </source>
</evidence>
<dbReference type="GO" id="GO:0006646">
    <property type="term" value="P:phosphatidylethanolamine biosynthetic process"/>
    <property type="evidence" value="ECO:0007669"/>
    <property type="project" value="UniProtKB-UniPathway"/>
</dbReference>
<dbReference type="PANTHER" id="PTHR45780">
    <property type="entry name" value="ETHANOLAMINE-PHOSPHATE CYTIDYLYLTRANSFERASE"/>
    <property type="match status" value="1"/>
</dbReference>
<protein>
    <recommendedName>
        <fullName evidence="10">ethanolamine-phosphate cytidylyltransferase</fullName>
        <ecNumber evidence="10">2.7.7.14</ecNumber>
    </recommendedName>
    <alternativeName>
        <fullName evidence="11">CTP:phosphoethanolamine cytidylyltransferase</fullName>
    </alternativeName>
</protein>
<dbReference type="EC" id="2.7.7.14" evidence="10"/>
<feature type="domain" description="Cytidyltransferase-like" evidence="13">
    <location>
        <begin position="36"/>
        <end position="151"/>
    </location>
</feature>
<comment type="caution">
    <text evidence="14">The sequence shown here is derived from an EMBL/GenBank/DDBJ whole genome shotgun (WGS) entry which is preliminary data.</text>
</comment>
<evidence type="ECO:0000256" key="10">
    <source>
        <dbReference type="ARBA" id="ARBA00024221"/>
    </source>
</evidence>
<dbReference type="InterPro" id="IPR014729">
    <property type="entry name" value="Rossmann-like_a/b/a_fold"/>
</dbReference>
<keyword evidence="5" id="KW-0548">Nucleotidyltransferase</keyword>
<feature type="domain" description="Cytidyltransferase-like" evidence="13">
    <location>
        <begin position="208"/>
        <end position="253"/>
    </location>
</feature>
<dbReference type="InterPro" id="IPR044608">
    <property type="entry name" value="Ect1/PCYT2"/>
</dbReference>
<evidence type="ECO:0000256" key="7">
    <source>
        <dbReference type="ARBA" id="ARBA00023209"/>
    </source>
</evidence>
<dbReference type="NCBIfam" id="TIGR00125">
    <property type="entry name" value="cyt_tran_rel"/>
    <property type="match status" value="2"/>
</dbReference>
<comment type="similarity">
    <text evidence="2">Belongs to the cytidylyltransferase family.</text>
</comment>
<dbReference type="EMBL" id="RQTK01001319">
    <property type="protein sequence ID" value="RUS70859.1"/>
    <property type="molecule type" value="Genomic_DNA"/>
</dbReference>
<dbReference type="AlphaFoldDB" id="A0A3S0Z730"/>
<dbReference type="Proteomes" id="UP000271974">
    <property type="component" value="Unassembled WGS sequence"/>
</dbReference>
<evidence type="ECO:0000256" key="9">
    <source>
        <dbReference type="ARBA" id="ARBA00024191"/>
    </source>
</evidence>
<dbReference type="PANTHER" id="PTHR45780:SF2">
    <property type="entry name" value="ETHANOLAMINE-PHOSPHATE CYTIDYLYLTRANSFERASE"/>
    <property type="match status" value="1"/>
</dbReference>
<name>A0A3S0Z730_ELYCH</name>
<evidence type="ECO:0000313" key="15">
    <source>
        <dbReference type="Proteomes" id="UP000271974"/>
    </source>
</evidence>
<keyword evidence="3" id="KW-0444">Lipid biosynthesis</keyword>
<organism evidence="14 15">
    <name type="scientific">Elysia chlorotica</name>
    <name type="common">Eastern emerald elysia</name>
    <name type="synonym">Sea slug</name>
    <dbReference type="NCBI Taxonomy" id="188477"/>
    <lineage>
        <taxon>Eukaryota</taxon>
        <taxon>Metazoa</taxon>
        <taxon>Spiralia</taxon>
        <taxon>Lophotrochozoa</taxon>
        <taxon>Mollusca</taxon>
        <taxon>Gastropoda</taxon>
        <taxon>Heterobranchia</taxon>
        <taxon>Euthyneura</taxon>
        <taxon>Panpulmonata</taxon>
        <taxon>Sacoglossa</taxon>
        <taxon>Placobranchoidea</taxon>
        <taxon>Plakobranchidae</taxon>
        <taxon>Elysia</taxon>
    </lineage>
</organism>
<dbReference type="UniPathway" id="UPA00558">
    <property type="reaction ID" value="UER00742"/>
</dbReference>
<feature type="region of interest" description="Disordered" evidence="12">
    <location>
        <begin position="1"/>
        <end position="30"/>
    </location>
</feature>
<dbReference type="GO" id="GO:0004306">
    <property type="term" value="F:ethanolamine-phosphate cytidylyltransferase activity"/>
    <property type="evidence" value="ECO:0007669"/>
    <property type="project" value="UniProtKB-EC"/>
</dbReference>
<evidence type="ECO:0000313" key="14">
    <source>
        <dbReference type="EMBL" id="RUS70859.1"/>
    </source>
</evidence>
<dbReference type="STRING" id="188477.A0A3S0Z730"/>
<sequence length="324" mass="35494">MSFEGTKPGLVHSEMSGHDKEEKETAGHRKPVPVWVDGSFDMLHIGHISALYQARALGDYLIVGAQPDADVVLHKGGPPVYPEAERYRLIQALQCVDQFAGAASYGTSVETLNKYGCEFCVHGDDDTLRVSETDAFNQLVKINRAKILERSESLQVKYGVAEGLSTDNDPDMHSEILRRAECGSTPTASLVQMILAGKIFQPAGRVVYVDGAFDLFNVGHLSFLEKAAQEGSCLLVGIHPDAIVSARKGPLFPILDMMDRALIVLSLKVPMRKGIFKVIDSGNKITSQTNVSRILGRRAEYVARNKVRIEKEKSAAKTLQKNSL</sequence>
<dbReference type="InterPro" id="IPR004821">
    <property type="entry name" value="Cyt_trans-like"/>
</dbReference>
<keyword evidence="6" id="KW-0443">Lipid metabolism</keyword>
<evidence type="ECO:0000256" key="8">
    <source>
        <dbReference type="ARBA" id="ARBA00023264"/>
    </source>
</evidence>
<dbReference type="SUPFAM" id="SSF52374">
    <property type="entry name" value="Nucleotidylyl transferase"/>
    <property type="match status" value="2"/>
</dbReference>
<reference evidence="14 15" key="1">
    <citation type="submission" date="2019-01" db="EMBL/GenBank/DDBJ databases">
        <title>A draft genome assembly of the solar-powered sea slug Elysia chlorotica.</title>
        <authorList>
            <person name="Cai H."/>
            <person name="Li Q."/>
            <person name="Fang X."/>
            <person name="Li J."/>
            <person name="Curtis N.E."/>
            <person name="Altenburger A."/>
            <person name="Shibata T."/>
            <person name="Feng M."/>
            <person name="Maeda T."/>
            <person name="Schwartz J.A."/>
            <person name="Shigenobu S."/>
            <person name="Lundholm N."/>
            <person name="Nishiyama T."/>
            <person name="Yang H."/>
            <person name="Hasebe M."/>
            <person name="Li S."/>
            <person name="Pierce S.K."/>
            <person name="Wang J."/>
        </authorList>
    </citation>
    <scope>NUCLEOTIDE SEQUENCE [LARGE SCALE GENOMIC DNA]</scope>
    <source>
        <strain evidence="14">EC2010</strain>
        <tissue evidence="14">Whole organism of an adult</tissue>
    </source>
</reference>
<evidence type="ECO:0000256" key="3">
    <source>
        <dbReference type="ARBA" id="ARBA00022516"/>
    </source>
</evidence>
<dbReference type="Gene3D" id="3.40.50.620">
    <property type="entry name" value="HUPs"/>
    <property type="match status" value="2"/>
</dbReference>
<evidence type="ECO:0000256" key="6">
    <source>
        <dbReference type="ARBA" id="ARBA00023098"/>
    </source>
</evidence>
<evidence type="ECO:0000256" key="11">
    <source>
        <dbReference type="ARBA" id="ARBA00031473"/>
    </source>
</evidence>
<gene>
    <name evidence="14" type="ORF">EGW08_021373</name>
</gene>
<dbReference type="OrthoDB" id="40021at2759"/>
<dbReference type="Pfam" id="PF01467">
    <property type="entry name" value="CTP_transf_like"/>
    <property type="match status" value="2"/>
</dbReference>
<evidence type="ECO:0000256" key="5">
    <source>
        <dbReference type="ARBA" id="ARBA00022695"/>
    </source>
</evidence>
<evidence type="ECO:0000256" key="4">
    <source>
        <dbReference type="ARBA" id="ARBA00022679"/>
    </source>
</evidence>
<keyword evidence="8" id="KW-1208">Phospholipid metabolism</keyword>
<proteinExistence type="inferred from homology"/>
<comment type="pathway">
    <text evidence="9">Phospholipid metabolism; phosphatidylethanolamine biosynthesis; phosphatidylethanolamine from ethanolamine: step 2/3.</text>
</comment>
<evidence type="ECO:0000256" key="2">
    <source>
        <dbReference type="ARBA" id="ARBA00010101"/>
    </source>
</evidence>
<keyword evidence="4" id="KW-0808">Transferase</keyword>
<evidence type="ECO:0000256" key="12">
    <source>
        <dbReference type="SAM" id="MobiDB-lite"/>
    </source>
</evidence>
<dbReference type="GO" id="GO:0005737">
    <property type="term" value="C:cytoplasm"/>
    <property type="evidence" value="ECO:0007669"/>
    <property type="project" value="TreeGrafter"/>
</dbReference>